<dbReference type="InterPro" id="IPR013324">
    <property type="entry name" value="RNA_pol_sigma_r3/r4-like"/>
</dbReference>
<dbReference type="RefSeq" id="WP_158426117.1">
    <property type="nucleotide sequence ID" value="NZ_JAOQJQ010000007.1"/>
</dbReference>
<dbReference type="Gene3D" id="1.10.1740.10">
    <property type="match status" value="1"/>
</dbReference>
<comment type="similarity">
    <text evidence="1">Belongs to the sigma-70 factor family. ECF subfamily.</text>
</comment>
<comment type="caution">
    <text evidence="7">The sequence shown here is derived from an EMBL/GenBank/DDBJ whole genome shotgun (WGS) entry which is preliminary data.</text>
</comment>
<dbReference type="InterPro" id="IPR013249">
    <property type="entry name" value="RNA_pol_sigma70_r4_t2"/>
</dbReference>
<dbReference type="SUPFAM" id="SSF88946">
    <property type="entry name" value="Sigma2 domain of RNA polymerase sigma factors"/>
    <property type="match status" value="1"/>
</dbReference>
<evidence type="ECO:0000259" key="5">
    <source>
        <dbReference type="Pfam" id="PF04542"/>
    </source>
</evidence>
<evidence type="ECO:0000313" key="7">
    <source>
        <dbReference type="EMBL" id="MCU6763477.1"/>
    </source>
</evidence>
<reference evidence="7 8" key="1">
    <citation type="journal article" date="2021" name="ISME Commun">
        <title>Automated analysis of genomic sequences facilitates high-throughput and comprehensive description of bacteria.</title>
        <authorList>
            <person name="Hitch T.C.A."/>
        </authorList>
    </citation>
    <scope>NUCLEOTIDE SEQUENCE [LARGE SCALE GENOMIC DNA]</scope>
    <source>
        <strain evidence="7 8">Sanger_109</strain>
    </source>
</reference>
<dbReference type="PANTHER" id="PTHR43133">
    <property type="entry name" value="RNA POLYMERASE ECF-TYPE SIGMA FACTO"/>
    <property type="match status" value="1"/>
</dbReference>
<dbReference type="PANTHER" id="PTHR43133:SF51">
    <property type="entry name" value="RNA POLYMERASE SIGMA FACTOR"/>
    <property type="match status" value="1"/>
</dbReference>
<evidence type="ECO:0000256" key="4">
    <source>
        <dbReference type="ARBA" id="ARBA00023163"/>
    </source>
</evidence>
<evidence type="ECO:0000259" key="6">
    <source>
        <dbReference type="Pfam" id="PF08281"/>
    </source>
</evidence>
<keyword evidence="2" id="KW-0805">Transcription regulation</keyword>
<dbReference type="InterPro" id="IPR036388">
    <property type="entry name" value="WH-like_DNA-bd_sf"/>
</dbReference>
<organism evidence="7 8">
    <name type="scientific">Brotonthovivens ammoniilytica</name>
    <dbReference type="NCBI Taxonomy" id="2981725"/>
    <lineage>
        <taxon>Bacteria</taxon>
        <taxon>Bacillati</taxon>
        <taxon>Bacillota</taxon>
        <taxon>Clostridia</taxon>
        <taxon>Lachnospirales</taxon>
        <taxon>Lachnospiraceae</taxon>
        <taxon>Brotonthovivens</taxon>
    </lineage>
</organism>
<feature type="domain" description="RNA polymerase sigma-70 region 2" evidence="5">
    <location>
        <begin position="15"/>
        <end position="79"/>
    </location>
</feature>
<dbReference type="InterPro" id="IPR007627">
    <property type="entry name" value="RNA_pol_sigma70_r2"/>
</dbReference>
<dbReference type="CDD" id="cd06171">
    <property type="entry name" value="Sigma70_r4"/>
    <property type="match status" value="1"/>
</dbReference>
<dbReference type="Proteomes" id="UP001652442">
    <property type="component" value="Unassembled WGS sequence"/>
</dbReference>
<dbReference type="InterPro" id="IPR039425">
    <property type="entry name" value="RNA_pol_sigma-70-like"/>
</dbReference>
<evidence type="ECO:0000313" key="8">
    <source>
        <dbReference type="Proteomes" id="UP001652442"/>
    </source>
</evidence>
<keyword evidence="3" id="KW-0731">Sigma factor</keyword>
<protein>
    <submittedName>
        <fullName evidence="7">Sigma-70 family RNA polymerase sigma factor</fullName>
    </submittedName>
</protein>
<evidence type="ECO:0000256" key="1">
    <source>
        <dbReference type="ARBA" id="ARBA00010641"/>
    </source>
</evidence>
<sequence length="158" mass="18479">MDKITNDEFADYASAYQTGLYHLAYAILNNEADAQDAVSEALTKAFEHRNDLRDRTKFRPWIMKIVMSVAKTMLRKRKRSILTEDIDLLQSGSVTETKYSDLLDMVMTLEPKFRIVVILYYYESFSTVEISEIMKIPEGTVRSRLTRAREKLRHMIEL</sequence>
<dbReference type="Gene3D" id="1.10.10.10">
    <property type="entry name" value="Winged helix-like DNA-binding domain superfamily/Winged helix DNA-binding domain"/>
    <property type="match status" value="1"/>
</dbReference>
<gene>
    <name evidence="7" type="ORF">OCV88_14270</name>
</gene>
<dbReference type="Pfam" id="PF08281">
    <property type="entry name" value="Sigma70_r4_2"/>
    <property type="match status" value="1"/>
</dbReference>
<dbReference type="SUPFAM" id="SSF88659">
    <property type="entry name" value="Sigma3 and sigma4 domains of RNA polymerase sigma factors"/>
    <property type="match status" value="1"/>
</dbReference>
<dbReference type="EMBL" id="JAOQJQ010000007">
    <property type="protein sequence ID" value="MCU6763477.1"/>
    <property type="molecule type" value="Genomic_DNA"/>
</dbReference>
<evidence type="ECO:0000256" key="2">
    <source>
        <dbReference type="ARBA" id="ARBA00023015"/>
    </source>
</evidence>
<keyword evidence="8" id="KW-1185">Reference proteome</keyword>
<name>A0ABT2TMM9_9FIRM</name>
<accession>A0ABT2TMM9</accession>
<proteinExistence type="inferred from homology"/>
<dbReference type="NCBIfam" id="TIGR02937">
    <property type="entry name" value="sigma70-ECF"/>
    <property type="match status" value="1"/>
</dbReference>
<evidence type="ECO:0000256" key="3">
    <source>
        <dbReference type="ARBA" id="ARBA00023082"/>
    </source>
</evidence>
<dbReference type="InterPro" id="IPR013325">
    <property type="entry name" value="RNA_pol_sigma_r2"/>
</dbReference>
<feature type="domain" description="RNA polymerase sigma factor 70 region 4 type 2" evidence="6">
    <location>
        <begin position="101"/>
        <end position="152"/>
    </location>
</feature>
<dbReference type="Pfam" id="PF04542">
    <property type="entry name" value="Sigma70_r2"/>
    <property type="match status" value="1"/>
</dbReference>
<dbReference type="InterPro" id="IPR014284">
    <property type="entry name" value="RNA_pol_sigma-70_dom"/>
</dbReference>
<keyword evidence="4" id="KW-0804">Transcription</keyword>